<name>A0A8H7Y456_PSICU</name>
<accession>A0A8H7Y456</accession>
<dbReference type="AlphaFoldDB" id="A0A8H7Y456"/>
<dbReference type="EMBL" id="JAFIQS010000001">
    <property type="protein sequence ID" value="KAG5173425.1"/>
    <property type="molecule type" value="Genomic_DNA"/>
</dbReference>
<protein>
    <submittedName>
        <fullName evidence="1">Uncharacterized protein</fullName>
    </submittedName>
</protein>
<gene>
    <name evidence="1" type="ORF">JR316_000081</name>
</gene>
<proteinExistence type="predicted"/>
<organism evidence="1">
    <name type="scientific">Psilocybe cubensis</name>
    <name type="common">Psychedelic mushroom</name>
    <name type="synonym">Stropharia cubensis</name>
    <dbReference type="NCBI Taxonomy" id="181762"/>
    <lineage>
        <taxon>Eukaryota</taxon>
        <taxon>Fungi</taxon>
        <taxon>Dikarya</taxon>
        <taxon>Basidiomycota</taxon>
        <taxon>Agaricomycotina</taxon>
        <taxon>Agaricomycetes</taxon>
        <taxon>Agaricomycetidae</taxon>
        <taxon>Agaricales</taxon>
        <taxon>Agaricineae</taxon>
        <taxon>Strophariaceae</taxon>
        <taxon>Psilocybe</taxon>
    </lineage>
</organism>
<comment type="caution">
    <text evidence="1">The sequence shown here is derived from an EMBL/GenBank/DDBJ whole genome shotgun (WGS) entry which is preliminary data.</text>
</comment>
<evidence type="ECO:0000313" key="1">
    <source>
        <dbReference type="EMBL" id="KAG5173425.1"/>
    </source>
</evidence>
<reference evidence="1" key="1">
    <citation type="submission" date="2021-02" db="EMBL/GenBank/DDBJ databases">
        <title>Psilocybe cubensis genome.</title>
        <authorList>
            <person name="Mckernan K.J."/>
            <person name="Crawford S."/>
            <person name="Trippe A."/>
            <person name="Kane L.T."/>
            <person name="Mclaughlin S."/>
        </authorList>
    </citation>
    <scope>NUCLEOTIDE SEQUENCE [LARGE SCALE GENOMIC DNA]</scope>
    <source>
        <strain evidence="1">MGC-MH-2018</strain>
    </source>
</reference>
<sequence>MSKDSTNNLIFRNFLTSDYPSTKATAFTPDIIPHYGNRLKRHLLIKEYPQFISLPVQPNETNYVYIRGKSTSDVEPGAKTAVVLRAAPSELILWPQVWNKVKPTGPGPLVVKSSAPDEVVACVTPFRLKPPNMGGVNYALIATQSLLNILPPPPEARLRDTLPHPPADAKNWKEFADFLNNDTSTVYYNVVVADPKAPIISVSTRLRVFDDGTEPLKFHIGIENSIMPEGTLFSLSSATGTIYMVKSRLVDHAGIHVDLEPGFDDIITLNIFPGPKEIIDTFAWVSLQISIIQPPSESARSIPVENTLLLGALNVVFHDEATTNFCHASHASNQLKTYFNTANAESTATATAAQGESVTTQNASPSSFDATGWWFRNNLGDTKHFPRPAGFQCGSPDIQPIGIRIRPDVQTILGGSNAGTDWSAANQIQLHQGEPNFIYLRGNCTTGSDYTVQARLFCIPSKVALSPYLYPNYPVLDPESHDKPVAAYRTITSTSNNSFNVLDTPFDILNPQPLEYEDHHCLVAEVRHISDSVPDPDWPHEDVSSFDSATALGEWLRYTPTVCWRNIGFIPGGGAQVILTTGVEIPDKFSPTKQWVLEAEAHNAPIGSSWLLHTIPFQGYPTLEKPIGFELSTITNPNMTQGCGFSGLPPGGYKFWAILEWYSNNTQHPGDMSLHLHLHSATSTAGPNLIETAHKILPKEAENWPWSVGIHHPGVENKGDQKKTHIGYLGPRYKNAGLNPSILIGPTPIYTYGTDTWI</sequence>
<dbReference type="OrthoDB" id="3061238at2759"/>